<keyword evidence="12" id="KW-0739">Sodium transport</keyword>
<feature type="region of interest" description="Disordered" evidence="14">
    <location>
        <begin position="1"/>
        <end position="51"/>
    </location>
</feature>
<dbReference type="NCBIfam" id="TIGR00930">
    <property type="entry name" value="2a30"/>
    <property type="match status" value="1"/>
</dbReference>
<evidence type="ECO:0000256" key="12">
    <source>
        <dbReference type="ARBA" id="ARBA00023201"/>
    </source>
</evidence>
<keyword evidence="13" id="KW-0868">Chloride</keyword>
<dbReference type="Pfam" id="PF00324">
    <property type="entry name" value="AA_permease"/>
    <property type="match status" value="1"/>
</dbReference>
<dbReference type="PANTHER" id="PTHR11827:SF103">
    <property type="entry name" value="SODIUM CHLORIDE COTRANSPORTER 69, ISOFORM E"/>
    <property type="match status" value="1"/>
</dbReference>
<feature type="transmembrane region" description="Helical" evidence="15">
    <location>
        <begin position="332"/>
        <end position="351"/>
    </location>
</feature>
<keyword evidence="10 15" id="KW-0472">Membrane</keyword>
<evidence type="ECO:0000256" key="5">
    <source>
        <dbReference type="ARBA" id="ARBA00022692"/>
    </source>
</evidence>
<accession>A0A6F9DRN3</accession>
<feature type="transmembrane region" description="Helical" evidence="15">
    <location>
        <begin position="211"/>
        <end position="231"/>
    </location>
</feature>
<evidence type="ECO:0000256" key="7">
    <source>
        <dbReference type="ARBA" id="ARBA00022989"/>
    </source>
</evidence>
<dbReference type="Pfam" id="PF08403">
    <property type="entry name" value="AA_permease_N"/>
    <property type="match status" value="1"/>
</dbReference>
<evidence type="ECO:0000256" key="2">
    <source>
        <dbReference type="ARBA" id="ARBA00010593"/>
    </source>
</evidence>
<evidence type="ECO:0000256" key="13">
    <source>
        <dbReference type="ARBA" id="ARBA00023214"/>
    </source>
</evidence>
<comment type="subcellular location">
    <subcellularLocation>
        <location evidence="1">Cell membrane</location>
        <topology evidence="1">Multi-pass membrane protein</topology>
    </subcellularLocation>
</comment>
<dbReference type="GO" id="GO:0006884">
    <property type="term" value="P:cell volume homeostasis"/>
    <property type="evidence" value="ECO:0007669"/>
    <property type="project" value="TreeGrafter"/>
</dbReference>
<feature type="transmembrane region" description="Helical" evidence="15">
    <location>
        <begin position="530"/>
        <end position="551"/>
    </location>
</feature>
<keyword evidence="7 15" id="KW-1133">Transmembrane helix</keyword>
<evidence type="ECO:0000256" key="6">
    <source>
        <dbReference type="ARBA" id="ARBA00022847"/>
    </source>
</evidence>
<feature type="transmembrane region" description="Helical" evidence="15">
    <location>
        <begin position="237"/>
        <end position="263"/>
    </location>
</feature>
<feature type="region of interest" description="Disordered" evidence="14">
    <location>
        <begin position="881"/>
        <end position="903"/>
    </location>
</feature>
<keyword evidence="9" id="KW-0406">Ion transport</keyword>
<keyword evidence="11" id="KW-0325">Glycoprotein</keyword>
<organism evidence="19">
    <name type="scientific">Phallusia mammillata</name>
    <dbReference type="NCBI Taxonomy" id="59560"/>
    <lineage>
        <taxon>Eukaryota</taxon>
        <taxon>Metazoa</taxon>
        <taxon>Chordata</taxon>
        <taxon>Tunicata</taxon>
        <taxon>Ascidiacea</taxon>
        <taxon>Phlebobranchia</taxon>
        <taxon>Ascidiidae</taxon>
        <taxon>Phallusia</taxon>
    </lineage>
</organism>
<evidence type="ECO:0000256" key="4">
    <source>
        <dbReference type="ARBA" id="ARBA00022475"/>
    </source>
</evidence>
<dbReference type="InterPro" id="IPR018491">
    <property type="entry name" value="SLC12_C"/>
</dbReference>
<feature type="transmembrane region" description="Helical" evidence="15">
    <location>
        <begin position="647"/>
        <end position="680"/>
    </location>
</feature>
<dbReference type="GO" id="GO:0055075">
    <property type="term" value="P:potassium ion homeostasis"/>
    <property type="evidence" value="ECO:0007669"/>
    <property type="project" value="TreeGrafter"/>
</dbReference>
<dbReference type="GO" id="GO:1990573">
    <property type="term" value="P:potassium ion import across plasma membrane"/>
    <property type="evidence" value="ECO:0007669"/>
    <property type="project" value="TreeGrafter"/>
</dbReference>
<dbReference type="GO" id="GO:0008511">
    <property type="term" value="F:sodium:potassium:chloride symporter activity"/>
    <property type="evidence" value="ECO:0007669"/>
    <property type="project" value="TreeGrafter"/>
</dbReference>
<gene>
    <name evidence="19" type="primary">Slc12a2</name>
</gene>
<evidence type="ECO:0000259" key="18">
    <source>
        <dbReference type="Pfam" id="PF08403"/>
    </source>
</evidence>
<evidence type="ECO:0000256" key="8">
    <source>
        <dbReference type="ARBA" id="ARBA00023053"/>
    </source>
</evidence>
<protein>
    <submittedName>
        <fullName evidence="19">Solute carrier family 12 member 2</fullName>
    </submittedName>
</protein>
<comment type="similarity">
    <text evidence="2">Belongs to the SLC12A transporter family.</text>
</comment>
<evidence type="ECO:0000256" key="9">
    <source>
        <dbReference type="ARBA" id="ARBA00023065"/>
    </source>
</evidence>
<evidence type="ECO:0000256" key="14">
    <source>
        <dbReference type="SAM" id="MobiDB-lite"/>
    </source>
</evidence>
<keyword evidence="3" id="KW-0813">Transport</keyword>
<dbReference type="InterPro" id="IPR013612">
    <property type="entry name" value="AA_permease_N"/>
</dbReference>
<feature type="compositionally biased region" description="Polar residues" evidence="14">
    <location>
        <begin position="891"/>
        <end position="902"/>
    </location>
</feature>
<keyword evidence="6" id="KW-0769">Symport</keyword>
<dbReference type="FunFam" id="1.20.1740.10:FF:000022">
    <property type="entry name" value="Bumetanide-sensitive na-k-cl cotransport protein"/>
    <property type="match status" value="1"/>
</dbReference>
<evidence type="ECO:0000259" key="16">
    <source>
        <dbReference type="Pfam" id="PF00324"/>
    </source>
</evidence>
<dbReference type="Gene3D" id="1.20.1740.10">
    <property type="entry name" value="Amino acid/polyamine transporter I"/>
    <property type="match status" value="1"/>
</dbReference>
<name>A0A6F9DRN3_9ASCI</name>
<dbReference type="AlphaFoldDB" id="A0A6F9DRN3"/>
<dbReference type="GO" id="GO:0055064">
    <property type="term" value="P:chloride ion homeostasis"/>
    <property type="evidence" value="ECO:0007669"/>
    <property type="project" value="TreeGrafter"/>
</dbReference>
<sequence>MSSSRFEVAKVSGNNGEPLVAKEERRGSTNSLADETSGLVQNKDQDGKVNSLKKAESDGFIMMNVKTNEEPNPPVPVSNEVPEVDVNPETKAEGNRFHVEFVGVPNQEKSGPVSPGHETLQSDSHDTYSKTYYQRTFGHNTQEAVPMVAYYRNTASMTNKAARPSLGQLHDAHADIDVESRSRSQPTEEPSGDQEPQNLQAPIKFGWIKGVLVRCMLNIWGVMLFLRLSWVVGQAGIGFSLLIILLSSVVTVITTLSMSAICTNGQVRGGGAYYLISRSLGPEFGGAIGLIFSLANAIAVSMYVVGFAETIVDLLIENNVGITGSKMNDIRIIGAITVLVLLGITQLGMAWESKMQIVLLFILLLSILNFLIGTFIPASLSKKSDGFFNYQTSIAAENFGPSFRNDQNFFSLFSIFFPAATGILAGCNISGDLKDAQKAIPKGTLLAILITSIVYAIISIILGSIEVRFASGDIVDCIVNATVYNCTTAACQLGCYYNMSLAPGCEQSADSTMRCFSSGLLNDYQAMQKISWFGPIIIAGIVAATLSSALASLVSAPKIFQAVCRDKIFPLIGFFGKGAPGSDEPRRGYILAFVIALGFILIGDLNAIAPIISNFFLASYTLINYSCFSASLAKSPGWRPAFKYYNMWLSFIGALVCCAIMFVIQWWAALITIVIVAALYKYVDYKKPDVNWGSSTQAYIYTQALNHTLKLTSVDDHVKNFRPQLLVLSGPVNHRPALVHFASQASKNISLMVCGNVVMNKGKRNLRTNMIDNQESQRWLKKQHLKAFYQSVVADNLETGVSTLMQLSGLGKLRTNTLLMGFMTDWKQSKGEEIIQYINIIHNAFDMNFGVCILRMAEGLDVSQYMSNDDNIIIESKTDSSGLKRDDSYLSEPSNVGDSSEVINLKNSSNKGSSNRLVHIASAAKDMAGDVNAAKLKASSQFQSIQGKDKTIDVWWLFDDGGLTILLPYLLSTRKQWAGCKVRIFTGGKKDRIDQDKRTMAQLLTKFRISFEDVIVVPDINMKPNKISQQNFENLIEPYRLHDEAEDAVESKEEDAWKITDNELKIHKDKTNRQVRLQELLQKHSKDAALIMMTLPMARKGNCSAPLYMAWLEELTRDLPPMVLLRGNQTSVLTFYS</sequence>
<dbReference type="EMBL" id="LR790240">
    <property type="protein sequence ID" value="CAB3266102.1"/>
    <property type="molecule type" value="mRNA"/>
</dbReference>
<evidence type="ECO:0000256" key="11">
    <source>
        <dbReference type="ARBA" id="ARBA00023180"/>
    </source>
</evidence>
<keyword evidence="8" id="KW-0915">Sodium</keyword>
<reference evidence="19" key="1">
    <citation type="submission" date="2020-04" db="EMBL/GenBank/DDBJ databases">
        <authorList>
            <person name="Neveu A P."/>
        </authorList>
    </citation>
    <scope>NUCLEOTIDE SEQUENCE</scope>
    <source>
        <tissue evidence="19">Whole embryo</tissue>
    </source>
</reference>
<dbReference type="InterPro" id="IPR004841">
    <property type="entry name" value="AA-permease/SLC12A_dom"/>
</dbReference>
<feature type="compositionally biased region" description="Polar residues" evidence="14">
    <location>
        <begin position="28"/>
        <end position="42"/>
    </location>
</feature>
<evidence type="ECO:0000256" key="15">
    <source>
        <dbReference type="SAM" id="Phobius"/>
    </source>
</evidence>
<dbReference type="InterPro" id="IPR004842">
    <property type="entry name" value="SLC12A_fam"/>
</dbReference>
<feature type="transmembrane region" description="Helical" evidence="15">
    <location>
        <begin position="358"/>
        <end position="380"/>
    </location>
</feature>
<feature type="domain" description="SLC12A transporter C-terminal" evidence="17">
    <location>
        <begin position="735"/>
        <end position="1137"/>
    </location>
</feature>
<keyword evidence="4" id="KW-1003">Cell membrane</keyword>
<proteinExistence type="evidence at transcript level"/>
<feature type="transmembrane region" description="Helical" evidence="15">
    <location>
        <begin position="589"/>
        <end position="609"/>
    </location>
</feature>
<evidence type="ECO:0000256" key="1">
    <source>
        <dbReference type="ARBA" id="ARBA00004651"/>
    </source>
</evidence>
<feature type="compositionally biased region" description="Polar residues" evidence="14">
    <location>
        <begin position="183"/>
        <end position="198"/>
    </location>
</feature>
<dbReference type="GO" id="GO:0005886">
    <property type="term" value="C:plasma membrane"/>
    <property type="evidence" value="ECO:0007669"/>
    <property type="project" value="UniProtKB-SubCell"/>
</dbReference>
<feature type="region of interest" description="Disordered" evidence="14">
    <location>
        <begin position="178"/>
        <end position="198"/>
    </location>
</feature>
<evidence type="ECO:0000256" key="3">
    <source>
        <dbReference type="ARBA" id="ARBA00022448"/>
    </source>
</evidence>
<feature type="transmembrane region" description="Helical" evidence="15">
    <location>
        <begin position="615"/>
        <end position="635"/>
    </location>
</feature>
<feature type="transmembrane region" description="Helical" evidence="15">
    <location>
        <begin position="409"/>
        <end position="431"/>
    </location>
</feature>
<evidence type="ECO:0000256" key="10">
    <source>
        <dbReference type="ARBA" id="ARBA00023136"/>
    </source>
</evidence>
<dbReference type="PANTHER" id="PTHR11827">
    <property type="entry name" value="SOLUTE CARRIER FAMILY 12, CATION COTRANSPORTERS"/>
    <property type="match status" value="1"/>
</dbReference>
<feature type="domain" description="Amino acid permease/ SLC12A" evidence="16">
    <location>
        <begin position="210"/>
        <end position="726"/>
    </location>
</feature>
<evidence type="ECO:0000313" key="19">
    <source>
        <dbReference type="EMBL" id="CAB3266102.1"/>
    </source>
</evidence>
<evidence type="ECO:0000259" key="17">
    <source>
        <dbReference type="Pfam" id="PF03522"/>
    </source>
</evidence>
<feature type="domain" description="Amino acid permease N-terminal" evidence="18">
    <location>
        <begin position="126"/>
        <end position="183"/>
    </location>
</feature>
<feature type="transmembrane region" description="Helical" evidence="15">
    <location>
        <begin position="443"/>
        <end position="465"/>
    </location>
</feature>
<dbReference type="Pfam" id="PF03522">
    <property type="entry name" value="SLC12"/>
    <property type="match status" value="1"/>
</dbReference>
<feature type="transmembrane region" description="Helical" evidence="15">
    <location>
        <begin position="284"/>
        <end position="312"/>
    </location>
</feature>
<keyword evidence="5 15" id="KW-0812">Transmembrane</keyword>
<dbReference type="GO" id="GO:0055078">
    <property type="term" value="P:sodium ion homeostasis"/>
    <property type="evidence" value="ECO:0007669"/>
    <property type="project" value="TreeGrafter"/>
</dbReference>